<evidence type="ECO:0000256" key="3">
    <source>
        <dbReference type="ARBA" id="ARBA00023274"/>
    </source>
</evidence>
<dbReference type="PROSITE" id="PS50126">
    <property type="entry name" value="S1"/>
    <property type="match status" value="3"/>
</dbReference>
<dbReference type="InterPro" id="IPR050437">
    <property type="entry name" value="Ribos_protein_bS1-like"/>
</dbReference>
<dbReference type="CDD" id="cd04465">
    <property type="entry name" value="S1_RPS1_repeat_ec2_hs2"/>
    <property type="match status" value="1"/>
</dbReference>
<name>A2C7R6_PROM3</name>
<keyword evidence="2 6" id="KW-0689">Ribosomal protein</keyword>
<dbReference type="GO" id="GO:1990904">
    <property type="term" value="C:ribonucleoprotein complex"/>
    <property type="evidence" value="ECO:0007669"/>
    <property type="project" value="UniProtKB-KW"/>
</dbReference>
<dbReference type="SMART" id="SM00316">
    <property type="entry name" value="S1"/>
    <property type="match status" value="3"/>
</dbReference>
<evidence type="ECO:0000259" key="5">
    <source>
        <dbReference type="PROSITE" id="PS50126"/>
    </source>
</evidence>
<gene>
    <name evidence="6" type="primary">rps1b</name>
    <name evidence="6" type="ordered locus">P9303_07751</name>
</gene>
<proteinExistence type="inferred from homology"/>
<evidence type="ECO:0000256" key="1">
    <source>
        <dbReference type="ARBA" id="ARBA00006767"/>
    </source>
</evidence>
<sequence length="481" mass="51817">MLFTGPEWPNQGGSLQPNRLCSLWPAEMGKAPARNRHQHQSANRTTPCLSECLTDDPKAPMAGSGSPQPNRPKPPKPAAEAPRKPLQVMHISRRGEQEKLVREAAETTSPGSEATTGSGQLSNAPNRSVSADAASDESRFDLGELQNMTMADLLGPADQSRRSGAAPKGNDYRNEEGQSNPARSVDDFDFDEDAFLAALDENEPIGTTGEVATGKVIALESDGVYVDIGGKAPGFMPKNECGLGVITNLKERFPKGLEVEVLVTREQNADGMVTISCRALELRKSWSKVQQMEKEGKVAQVKVNGFNRGGVTCDLEGLRGFIPRSQLQNGENHEALVGKTLGVAFLEVNPETRKLVLSEKRAATAARFSELEVGQLVEGQVVAVKPYGFFIDLGGVSGLLHQSMITGGSLRSLREVFNQGDRVKALITEMDPGRGRIALNTALLEGQPGELLIEKDKVMAEATDRANKARNVLRQQEQSAG</sequence>
<evidence type="ECO:0000313" key="6">
    <source>
        <dbReference type="EMBL" id="ABM77526.1"/>
    </source>
</evidence>
<dbReference type="InterPro" id="IPR012340">
    <property type="entry name" value="NA-bd_OB-fold"/>
</dbReference>
<dbReference type="InterPro" id="IPR003029">
    <property type="entry name" value="S1_domain"/>
</dbReference>
<dbReference type="PANTHER" id="PTHR10724:SF7">
    <property type="entry name" value="SMALL RIBOSOMAL SUBUNIT PROTEIN BS1C"/>
    <property type="match status" value="1"/>
</dbReference>
<evidence type="ECO:0000256" key="4">
    <source>
        <dbReference type="SAM" id="MobiDB-lite"/>
    </source>
</evidence>
<dbReference type="GO" id="GO:0003735">
    <property type="term" value="F:structural constituent of ribosome"/>
    <property type="evidence" value="ECO:0007669"/>
    <property type="project" value="TreeGrafter"/>
</dbReference>
<feature type="domain" description="S1 motif" evidence="5">
    <location>
        <begin position="374"/>
        <end position="442"/>
    </location>
</feature>
<dbReference type="Proteomes" id="UP000002274">
    <property type="component" value="Chromosome"/>
</dbReference>
<comment type="similarity">
    <text evidence="1">Belongs to the bacterial ribosomal protein bS1 family.</text>
</comment>
<dbReference type="AlphaFoldDB" id="A2C7R6"/>
<dbReference type="Gene3D" id="2.40.50.140">
    <property type="entry name" value="Nucleic acid-binding proteins"/>
    <property type="match status" value="3"/>
</dbReference>
<dbReference type="HOGENOM" id="CLU_015805_0_0_3"/>
<dbReference type="SUPFAM" id="SSF50249">
    <property type="entry name" value="Nucleic acid-binding proteins"/>
    <property type="match status" value="3"/>
</dbReference>
<keyword evidence="3" id="KW-0687">Ribonucleoprotein</keyword>
<accession>A2C7R6</accession>
<dbReference type="GO" id="GO:0006412">
    <property type="term" value="P:translation"/>
    <property type="evidence" value="ECO:0007669"/>
    <property type="project" value="TreeGrafter"/>
</dbReference>
<dbReference type="Pfam" id="PF00575">
    <property type="entry name" value="S1"/>
    <property type="match status" value="3"/>
</dbReference>
<dbReference type="KEGG" id="pmf:P9303_07751"/>
<reference evidence="6 7" key="1">
    <citation type="journal article" date="2007" name="PLoS Genet.">
        <title>Patterns and implications of gene gain and loss in the evolution of Prochlorococcus.</title>
        <authorList>
            <person name="Kettler G.C."/>
            <person name="Martiny A.C."/>
            <person name="Huang K."/>
            <person name="Zucker J."/>
            <person name="Coleman M.L."/>
            <person name="Rodrigue S."/>
            <person name="Chen F."/>
            <person name="Lapidus A."/>
            <person name="Ferriera S."/>
            <person name="Johnson J."/>
            <person name="Steglich C."/>
            <person name="Church G.M."/>
            <person name="Richardson P."/>
            <person name="Chisholm S.W."/>
        </authorList>
    </citation>
    <scope>NUCLEOTIDE SEQUENCE [LARGE SCALE GENOMIC DNA]</scope>
    <source>
        <strain evidence="6 7">MIT 9303</strain>
    </source>
</reference>
<dbReference type="GO" id="GO:0003729">
    <property type="term" value="F:mRNA binding"/>
    <property type="evidence" value="ECO:0007669"/>
    <property type="project" value="TreeGrafter"/>
</dbReference>
<evidence type="ECO:0000256" key="2">
    <source>
        <dbReference type="ARBA" id="ARBA00022980"/>
    </source>
</evidence>
<dbReference type="GO" id="GO:0005840">
    <property type="term" value="C:ribosome"/>
    <property type="evidence" value="ECO:0007669"/>
    <property type="project" value="UniProtKB-KW"/>
</dbReference>
<feature type="compositionally biased region" description="Polar residues" evidence="4">
    <location>
        <begin position="106"/>
        <end position="129"/>
    </location>
</feature>
<feature type="compositionally biased region" description="Basic and acidic residues" evidence="4">
    <location>
        <begin position="93"/>
        <end position="105"/>
    </location>
</feature>
<dbReference type="PANTHER" id="PTHR10724">
    <property type="entry name" value="30S RIBOSOMAL PROTEIN S1"/>
    <property type="match status" value="1"/>
</dbReference>
<organism evidence="6 7">
    <name type="scientific">Prochlorococcus marinus (strain MIT 9303)</name>
    <dbReference type="NCBI Taxonomy" id="59922"/>
    <lineage>
        <taxon>Bacteria</taxon>
        <taxon>Bacillati</taxon>
        <taxon>Cyanobacteriota</taxon>
        <taxon>Cyanophyceae</taxon>
        <taxon>Synechococcales</taxon>
        <taxon>Prochlorococcaceae</taxon>
        <taxon>Prochlorococcus</taxon>
    </lineage>
</organism>
<feature type="region of interest" description="Disordered" evidence="4">
    <location>
        <begin position="26"/>
        <end position="137"/>
    </location>
</feature>
<protein>
    <submittedName>
        <fullName evidence="6">30S ribosomal protein S1 protein B, putative Nbp1</fullName>
    </submittedName>
</protein>
<dbReference type="STRING" id="59922.P9303_07751"/>
<feature type="domain" description="S1 motif" evidence="5">
    <location>
        <begin position="209"/>
        <end position="278"/>
    </location>
</feature>
<evidence type="ECO:0000313" key="7">
    <source>
        <dbReference type="Proteomes" id="UP000002274"/>
    </source>
</evidence>
<feature type="domain" description="S1 motif" evidence="5">
    <location>
        <begin position="296"/>
        <end position="360"/>
    </location>
</feature>
<dbReference type="CDD" id="cd05687">
    <property type="entry name" value="S1_RPS1_repeat_ec1_hs1"/>
    <property type="match status" value="1"/>
</dbReference>
<feature type="region of interest" description="Disordered" evidence="4">
    <location>
        <begin position="154"/>
        <end position="186"/>
    </location>
</feature>
<dbReference type="EMBL" id="CP000554">
    <property type="protein sequence ID" value="ABM77526.1"/>
    <property type="molecule type" value="Genomic_DNA"/>
</dbReference>